<keyword evidence="2" id="KW-1185">Reference proteome</keyword>
<evidence type="ECO:0000313" key="1">
    <source>
        <dbReference type="EMBL" id="MFK2853558.1"/>
    </source>
</evidence>
<sequence>MPFTHNLLLLKAHQGVIPTVLRDFGDMRVKIGFLLKHLKEFLTEAKGVKVAIDDADHGDDCDACVYLRNVALRLDNDLGLQAIHLGIATRLWENITHRDVVNAAETTDFLSLALSTRGILDSTFRSSLLYWKMDIRLYNKQLAESLDSLRKLKWSSMGAHLDDPALVAALDQFAALSNRLKQDSTLYADPQPTFKGKVDHFRKEDKVGLEAFFGECDEFYSALSDMVHGGTASMLSAVPPGPQIVLASDDLRFVASAHHLAELIGVTLVLAHKLLTMLYLPLLEFTLRHVEGAGTVAETVQAIASQARSRTQNLSF</sequence>
<accession>A0ABW8IFJ5</accession>
<dbReference type="EMBL" id="JADIKI010000021">
    <property type="protein sequence ID" value="MFK2853558.1"/>
    <property type="molecule type" value="Genomic_DNA"/>
</dbReference>
<dbReference type="RefSeq" id="WP_380016888.1">
    <property type="nucleotide sequence ID" value="NZ_JADIKI010000021.1"/>
</dbReference>
<gene>
    <name evidence="1" type="ORF">ISP18_02970</name>
</gene>
<comment type="caution">
    <text evidence="1">The sequence shown here is derived from an EMBL/GenBank/DDBJ whole genome shotgun (WGS) entry which is preliminary data.</text>
</comment>
<reference evidence="1 2" key="1">
    <citation type="submission" date="2020-10" db="EMBL/GenBank/DDBJ databases">
        <title>Phylogeny of dyella-like bacteria.</title>
        <authorList>
            <person name="Fu J."/>
        </authorList>
    </citation>
    <scope>NUCLEOTIDE SEQUENCE [LARGE SCALE GENOMIC DNA]</scope>
    <source>
        <strain evidence="1 2">DHG40</strain>
    </source>
</reference>
<proteinExistence type="predicted"/>
<protein>
    <submittedName>
        <fullName evidence="1">Uncharacterized protein</fullName>
    </submittedName>
</protein>
<name>A0ABW8IFJ5_9GAMM</name>
<organism evidence="1 2">
    <name type="scientific">Dyella humi</name>
    <dbReference type="NCBI Taxonomy" id="1770547"/>
    <lineage>
        <taxon>Bacteria</taxon>
        <taxon>Pseudomonadati</taxon>
        <taxon>Pseudomonadota</taxon>
        <taxon>Gammaproteobacteria</taxon>
        <taxon>Lysobacterales</taxon>
        <taxon>Rhodanobacteraceae</taxon>
        <taxon>Dyella</taxon>
    </lineage>
</organism>
<evidence type="ECO:0000313" key="2">
    <source>
        <dbReference type="Proteomes" id="UP001620409"/>
    </source>
</evidence>
<dbReference type="Proteomes" id="UP001620409">
    <property type="component" value="Unassembled WGS sequence"/>
</dbReference>